<keyword evidence="3" id="KW-1185">Reference proteome</keyword>
<accession>A0ABS6H9J4</accession>
<evidence type="ECO:0000313" key="2">
    <source>
        <dbReference type="EMBL" id="MBU8544000.1"/>
    </source>
</evidence>
<comment type="caution">
    <text evidence="2">The sequence shown here is derived from an EMBL/GenBank/DDBJ whole genome shotgun (WGS) entry which is preliminary data.</text>
</comment>
<protein>
    <recommendedName>
        <fullName evidence="4">Tip attachment protein J domain-containing protein</fullName>
    </recommendedName>
</protein>
<evidence type="ECO:0000313" key="3">
    <source>
        <dbReference type="Proteomes" id="UP000689967"/>
    </source>
</evidence>
<organism evidence="2 3">
    <name type="scientific">Falsiroseomonas oleicola</name>
    <dbReference type="NCBI Taxonomy" id="2801474"/>
    <lineage>
        <taxon>Bacteria</taxon>
        <taxon>Pseudomonadati</taxon>
        <taxon>Pseudomonadota</taxon>
        <taxon>Alphaproteobacteria</taxon>
        <taxon>Acetobacterales</taxon>
        <taxon>Roseomonadaceae</taxon>
        <taxon>Falsiroseomonas</taxon>
    </lineage>
</organism>
<dbReference type="Proteomes" id="UP000689967">
    <property type="component" value="Unassembled WGS sequence"/>
</dbReference>
<dbReference type="EMBL" id="JAERQM010000002">
    <property type="protein sequence ID" value="MBU8544000.1"/>
    <property type="molecule type" value="Genomic_DNA"/>
</dbReference>
<feature type="chain" id="PRO_5046818314" description="Tip attachment protein J domain-containing protein" evidence="1">
    <location>
        <begin position="20"/>
        <end position="568"/>
    </location>
</feature>
<name>A0ABS6H9J4_9PROT</name>
<reference evidence="2 3" key="1">
    <citation type="submission" date="2021-01" db="EMBL/GenBank/DDBJ databases">
        <title>Roseomonas sp. nov, a bacterium isolated from an oil production mixture in Yumen Oilfield.</title>
        <authorList>
            <person name="Wu D."/>
        </authorList>
    </citation>
    <scope>NUCLEOTIDE SEQUENCE [LARGE SCALE GENOMIC DNA]</scope>
    <source>
        <strain evidence="2 3">ROY-5-3</strain>
    </source>
</reference>
<evidence type="ECO:0008006" key="4">
    <source>
        <dbReference type="Google" id="ProtNLM"/>
    </source>
</evidence>
<feature type="signal peptide" evidence="1">
    <location>
        <begin position="1"/>
        <end position="19"/>
    </location>
</feature>
<dbReference type="RefSeq" id="WP_216874782.1">
    <property type="nucleotide sequence ID" value="NZ_JAERQM010000002.1"/>
</dbReference>
<gene>
    <name evidence="2" type="ORF">JJQ90_09810</name>
</gene>
<evidence type="ECO:0000256" key="1">
    <source>
        <dbReference type="SAM" id="SignalP"/>
    </source>
</evidence>
<proteinExistence type="predicted"/>
<keyword evidence="1" id="KW-0732">Signal</keyword>
<sequence length="568" mass="58811">MTALAPLAAAPLAALWTQATPQAVAVLAPADLVGGEAVWMLLLGVSGATGTPAPAPLGMMAGAPLAAPDRPADVPSDAPEIRVSDRGWIGEPDDLAAPNLIWAARMMEPPALEFTLPVLPESARRRVATAGEVLLANGDGALDYLAGDWRVGGQPVTLLRGPHRRPRHAPFAEFVEVARLRARGAASGTSRLALPLRDPGADLSVPLAPLYAGAGGAEGGSDLAGAPKPVLYGIKRRIEPVLVDPARYIYQIHDGAIEEVIAVRDRGAPLTDVGDSLSYAALESFVPGAGEFRTCRSAGMVRVEPAGADGVSLLTVDARGATAFGGYSAGTPASIARKLLLGPGGLSAAALVQDAFGAWPVGEAGLYLIGGTVAEAMDALAAGVAGWWGADRMGRYDGGQATAPEGMGAAWVIQPWMLRAPPEEAGTPDAPRWRTTVGYAAPGRVMRAEDLAGSVSTADRDAWGKEFQPAVAFDATVRATYPQADEAPNLISVFDQEGDAAALATQLQGLHGVPRRTWRVALNRAGLAVQPGTALRLIWPRHGLTSGRTLLARGISIRGDRAELLLWG</sequence>